<dbReference type="KEGG" id="mpad:KEF85_07690"/>
<dbReference type="Pfam" id="PF14238">
    <property type="entry name" value="DUF4340"/>
    <property type="match status" value="1"/>
</dbReference>
<dbReference type="RefSeq" id="WP_215584678.1">
    <property type="nucleotide sequence ID" value="NZ_CP073754.1"/>
</dbReference>
<organism evidence="3 4">
    <name type="scientific">Methylomonas paludis</name>
    <dbReference type="NCBI Taxonomy" id="1173101"/>
    <lineage>
        <taxon>Bacteria</taxon>
        <taxon>Pseudomonadati</taxon>
        <taxon>Pseudomonadota</taxon>
        <taxon>Gammaproteobacteria</taxon>
        <taxon>Methylococcales</taxon>
        <taxon>Methylococcaceae</taxon>
        <taxon>Methylomonas</taxon>
    </lineage>
</organism>
<proteinExistence type="predicted"/>
<sequence>MKKMQTWLVGSLVLQLLLAALIYWQQNSQQQAAPQALLAFNPEQLDKIVLSDAGHSVTLNKTAAGWIIPELKQLPADNSKLTGLLSKLQALQSGWPLATTAVSHQRFEVADDKYQRRLQLIHGQNPVAELLLGTSPGFKKSYLRRPGDDNVYAGNLSSFEVPVSNAEWLDKSLLAAGDAETIKGPDFVLEKKTDGWHFAAAANQTDSPAQLDQAKAQQLAGALAGLQVLALADNPPPASDPANKTWELQVSGKTGDRTYRFVQNADHYLVGRNDRDNLFSINKQDFERITQASRQQLSLAEPAPSTTPPEPPPASPKVPN</sequence>
<evidence type="ECO:0000313" key="4">
    <source>
        <dbReference type="Proteomes" id="UP000676649"/>
    </source>
</evidence>
<dbReference type="EMBL" id="CP073754">
    <property type="protein sequence ID" value="QWF72317.1"/>
    <property type="molecule type" value="Genomic_DNA"/>
</dbReference>
<feature type="region of interest" description="Disordered" evidence="1">
    <location>
        <begin position="294"/>
        <end position="320"/>
    </location>
</feature>
<accession>A0A975RAM7</accession>
<dbReference type="AlphaFoldDB" id="A0A975RAM7"/>
<gene>
    <name evidence="3" type="ORF">KEF85_07690</name>
</gene>
<evidence type="ECO:0000259" key="2">
    <source>
        <dbReference type="Pfam" id="PF14238"/>
    </source>
</evidence>
<evidence type="ECO:0000313" key="3">
    <source>
        <dbReference type="EMBL" id="QWF72317.1"/>
    </source>
</evidence>
<evidence type="ECO:0000256" key="1">
    <source>
        <dbReference type="SAM" id="MobiDB-lite"/>
    </source>
</evidence>
<dbReference type="Proteomes" id="UP000676649">
    <property type="component" value="Chromosome"/>
</dbReference>
<feature type="compositionally biased region" description="Pro residues" evidence="1">
    <location>
        <begin position="305"/>
        <end position="320"/>
    </location>
</feature>
<reference evidence="3" key="1">
    <citation type="submission" date="2021-04" db="EMBL/GenBank/DDBJ databases">
        <title>Draft genome sequence data of methanotrophic Methylovulum sp. strain S1L and Methylomonas sp. strain S2AM isolated from boreal lake water columns.</title>
        <authorList>
            <person name="Rissanen A.J."/>
            <person name="Mangayil R."/>
            <person name="Svenning M.M."/>
            <person name="Khanongnuch R."/>
        </authorList>
    </citation>
    <scope>NUCLEOTIDE SEQUENCE</scope>
    <source>
        <strain evidence="3">S2AM</strain>
    </source>
</reference>
<keyword evidence="4" id="KW-1185">Reference proteome</keyword>
<name>A0A975RAM7_9GAMM</name>
<dbReference type="InterPro" id="IPR025641">
    <property type="entry name" value="DUF4340"/>
</dbReference>
<feature type="domain" description="DUF4340" evidence="2">
    <location>
        <begin position="66"/>
        <end position="240"/>
    </location>
</feature>
<protein>
    <submittedName>
        <fullName evidence="3">DUF4340 domain-containing protein</fullName>
    </submittedName>
</protein>